<dbReference type="PANTHER" id="PTHR30535">
    <property type="entry name" value="VITAMIN B12-BINDING PROTEIN"/>
    <property type="match status" value="1"/>
</dbReference>
<gene>
    <name evidence="2" type="ORF">P0O15_00270</name>
</gene>
<evidence type="ECO:0000259" key="1">
    <source>
        <dbReference type="PROSITE" id="PS50983"/>
    </source>
</evidence>
<dbReference type="Proteomes" id="UP001220010">
    <property type="component" value="Unassembled WGS sequence"/>
</dbReference>
<dbReference type="InterPro" id="IPR050902">
    <property type="entry name" value="ABC_Transporter_SBP"/>
</dbReference>
<feature type="domain" description="Fe/B12 periplasmic-binding" evidence="1">
    <location>
        <begin position="107"/>
        <end position="404"/>
    </location>
</feature>
<reference evidence="2 3" key="1">
    <citation type="submission" date="2023-03" db="EMBL/GenBank/DDBJ databases">
        <title>WGS of Methanotrichaceae archaeon Mx.</title>
        <authorList>
            <person name="Sorokin D.Y."/>
            <person name="Merkel A.Y."/>
        </authorList>
    </citation>
    <scope>NUCLEOTIDE SEQUENCE [LARGE SCALE GENOMIC DNA]</scope>
    <source>
        <strain evidence="2 3">Mx</strain>
    </source>
</reference>
<dbReference type="PANTHER" id="PTHR30535:SF34">
    <property type="entry name" value="MOLYBDATE-BINDING PROTEIN MOLA"/>
    <property type="match status" value="1"/>
</dbReference>
<dbReference type="InterPro" id="IPR036439">
    <property type="entry name" value="Dockerin_dom_sf"/>
</dbReference>
<comment type="caution">
    <text evidence="2">The sequence shown here is derived from an EMBL/GenBank/DDBJ whole genome shotgun (WGS) entry which is preliminary data.</text>
</comment>
<dbReference type="RefSeq" id="WP_316965379.1">
    <property type="nucleotide sequence ID" value="NZ_JARFPK010000001.1"/>
</dbReference>
<name>A0ABT5X4V5_9EURY</name>
<dbReference type="Gene3D" id="1.10.1330.10">
    <property type="entry name" value="Dockerin domain"/>
    <property type="match status" value="1"/>
</dbReference>
<evidence type="ECO:0000313" key="2">
    <source>
        <dbReference type="EMBL" id="MDF0589617.1"/>
    </source>
</evidence>
<evidence type="ECO:0000313" key="3">
    <source>
        <dbReference type="Proteomes" id="UP001220010"/>
    </source>
</evidence>
<dbReference type="PROSITE" id="PS00018">
    <property type="entry name" value="EF_HAND_1"/>
    <property type="match status" value="1"/>
</dbReference>
<dbReference type="Gene3D" id="3.40.50.1980">
    <property type="entry name" value="Nitrogenase molybdenum iron protein domain"/>
    <property type="match status" value="2"/>
</dbReference>
<organism evidence="2 3">
    <name type="scientific">Candidatus Methanocrinis natronophilus</name>
    <dbReference type="NCBI Taxonomy" id="3033396"/>
    <lineage>
        <taxon>Archaea</taxon>
        <taxon>Methanobacteriati</taxon>
        <taxon>Methanobacteriota</taxon>
        <taxon>Stenosarchaea group</taxon>
        <taxon>Methanomicrobia</taxon>
        <taxon>Methanotrichales</taxon>
        <taxon>Methanotrichaceae</taxon>
        <taxon>Methanocrinis</taxon>
    </lineage>
</organism>
<dbReference type="InterPro" id="IPR018247">
    <property type="entry name" value="EF_Hand_1_Ca_BS"/>
</dbReference>
<dbReference type="EMBL" id="JARFPK010000001">
    <property type="protein sequence ID" value="MDF0589617.1"/>
    <property type="molecule type" value="Genomic_DNA"/>
</dbReference>
<protein>
    <submittedName>
        <fullName evidence="2">ABC transporter substrate-binding protein</fullName>
    </submittedName>
</protein>
<keyword evidence="3" id="KW-1185">Reference proteome</keyword>
<dbReference type="SUPFAM" id="SSF63446">
    <property type="entry name" value="Type I dockerin domain"/>
    <property type="match status" value="1"/>
</dbReference>
<dbReference type="PROSITE" id="PS50983">
    <property type="entry name" value="FE_B12_PBP"/>
    <property type="match status" value="1"/>
</dbReference>
<dbReference type="Pfam" id="PF01497">
    <property type="entry name" value="Peripla_BP_2"/>
    <property type="match status" value="1"/>
</dbReference>
<dbReference type="InterPro" id="IPR002491">
    <property type="entry name" value="ABC_transptr_periplasmic_BD"/>
</dbReference>
<accession>A0ABT5X4V5</accession>
<dbReference type="SUPFAM" id="SSF53807">
    <property type="entry name" value="Helical backbone' metal receptor"/>
    <property type="match status" value="1"/>
</dbReference>
<sequence>MIPKIPIDRFAIVLVALALAAVPASAALGIFGNANMDDVIDERDIEYLRGIIDGRYEKTDLADANRDGVIDEEDIAQIEAIINGEEKVLWILDGNGEPVAVHKPVERIVVEYLDNAELVSILNSKDKVVGVDYAVAKSEGQFPDLAKRKNVGRMNEPDYETVLSTEPDLLLTFSPMNIKSKADNLPGVDVVFLGLYYPDLKDPANSKYVDAVRKLGYILDERERAEEFIHWNLGWVEEIRSRAAGVPEEERAKVLICAYPYAHLDIGTFRTYSMIDTLTQMAVLTGVKVMAEDLPEFFGSSYSIQVDPEWVIESDPDFIYLHLVAHTYSGLSLEPANGYDATDPAEIKAARDAFTSRPVLAEMRAVKEGNVYLGSGSFRNDATGGLIGAAYMAKAFLPEVFADLDPEAIHQEYITRFLGEDFDLDQGGVFLYPPIEKGDGQLAGIPDRYAERLAPA</sequence>
<proteinExistence type="predicted"/>